<organism evidence="1 2">
    <name type="scientific">Vibrio rotiferianus</name>
    <dbReference type="NCBI Taxonomy" id="190895"/>
    <lineage>
        <taxon>Bacteria</taxon>
        <taxon>Pseudomonadati</taxon>
        <taxon>Pseudomonadota</taxon>
        <taxon>Gammaproteobacteria</taxon>
        <taxon>Vibrionales</taxon>
        <taxon>Vibrionaceae</taxon>
        <taxon>Vibrio</taxon>
    </lineage>
</organism>
<name>A0A7Y3ZEM7_9VIBR</name>
<proteinExistence type="predicted"/>
<comment type="caution">
    <text evidence="1">The sequence shown here is derived from an EMBL/GenBank/DDBJ whole genome shotgun (WGS) entry which is preliminary data.</text>
</comment>
<dbReference type="Proteomes" id="UP000572072">
    <property type="component" value="Unassembled WGS sequence"/>
</dbReference>
<evidence type="ECO:0000313" key="2">
    <source>
        <dbReference type="Proteomes" id="UP000572072"/>
    </source>
</evidence>
<dbReference type="AlphaFoldDB" id="A0A7Y3ZEM7"/>
<evidence type="ECO:0000313" key="1">
    <source>
        <dbReference type="EMBL" id="NOH51240.1"/>
    </source>
</evidence>
<gene>
    <name evidence="1" type="ORF">F0262_24900</name>
</gene>
<protein>
    <submittedName>
        <fullName evidence="1">Uncharacterized protein</fullName>
    </submittedName>
</protein>
<reference evidence="1 2" key="1">
    <citation type="submission" date="2019-08" db="EMBL/GenBank/DDBJ databases">
        <title>Draft genome sequencing and comparative genomics of hatchery-associated Vibrios.</title>
        <authorList>
            <person name="Kehlet-Delgado H."/>
            <person name="Mueller R.S."/>
        </authorList>
    </citation>
    <scope>NUCLEOTIDE SEQUENCE [LARGE SCALE GENOMIC DNA]</scope>
    <source>
        <strain evidence="1 2">00-78-3</strain>
    </source>
</reference>
<accession>A0A7Y3ZEM7</accession>
<dbReference type="EMBL" id="VTYN01000062">
    <property type="protein sequence ID" value="NOH51240.1"/>
    <property type="molecule type" value="Genomic_DNA"/>
</dbReference>
<sequence>MATREPLQGIFILKICFPNTSLKCGAHHSKLAPAVKRFSYVFTLNAAFLGKDGRKSAFCMSFKHKGNLLFTGIYTT</sequence>